<evidence type="ECO:0000313" key="22">
    <source>
        <dbReference type="EMBL" id="MFC4335644.1"/>
    </source>
</evidence>
<keyword evidence="7" id="KW-0679">Respiratory chain</keyword>
<gene>
    <name evidence="22" type="ORF">ACFPET_10575</name>
</gene>
<keyword evidence="17" id="KW-1015">Disulfide bond</keyword>
<organism evidence="22 23">
    <name type="scientific">Salininema proteolyticum</name>
    <dbReference type="NCBI Taxonomy" id="1607685"/>
    <lineage>
        <taxon>Bacteria</taxon>
        <taxon>Bacillati</taxon>
        <taxon>Actinomycetota</taxon>
        <taxon>Actinomycetes</taxon>
        <taxon>Glycomycetales</taxon>
        <taxon>Glycomycetaceae</taxon>
        <taxon>Salininema</taxon>
    </lineage>
</organism>
<protein>
    <recommendedName>
        <fullName evidence="4">Cytochrome bc1 complex Rieske iron-sulfur subunit</fullName>
    </recommendedName>
    <alternativeName>
        <fullName evidence="18">Cytochrome bc1 reductase complex subunit QcrA</fullName>
    </alternativeName>
    <alternativeName>
        <fullName evidence="19">Rieske iron-sulfur protein</fullName>
    </alternativeName>
</protein>
<evidence type="ECO:0000256" key="2">
    <source>
        <dbReference type="ARBA" id="ARBA00004651"/>
    </source>
</evidence>
<feature type="domain" description="Rieske" evidence="21">
    <location>
        <begin position="302"/>
        <end position="368"/>
    </location>
</feature>
<dbReference type="InterPro" id="IPR014349">
    <property type="entry name" value="Rieske_Fe-S_prot"/>
</dbReference>
<keyword evidence="5" id="KW-0813">Transport</keyword>
<evidence type="ECO:0000256" key="9">
    <source>
        <dbReference type="ARBA" id="ARBA00022714"/>
    </source>
</evidence>
<keyword evidence="12 20" id="KW-1133">Transmembrane helix</keyword>
<evidence type="ECO:0000256" key="1">
    <source>
        <dbReference type="ARBA" id="ARBA00002494"/>
    </source>
</evidence>
<dbReference type="Pfam" id="PF00355">
    <property type="entry name" value="Rieske"/>
    <property type="match status" value="1"/>
</dbReference>
<evidence type="ECO:0000259" key="21">
    <source>
        <dbReference type="PROSITE" id="PS51296"/>
    </source>
</evidence>
<keyword evidence="8 20" id="KW-0812">Transmembrane</keyword>
<keyword evidence="14" id="KW-0408">Iron</keyword>
<evidence type="ECO:0000256" key="8">
    <source>
        <dbReference type="ARBA" id="ARBA00022692"/>
    </source>
</evidence>
<evidence type="ECO:0000256" key="11">
    <source>
        <dbReference type="ARBA" id="ARBA00022982"/>
    </source>
</evidence>
<evidence type="ECO:0000256" key="6">
    <source>
        <dbReference type="ARBA" id="ARBA00022475"/>
    </source>
</evidence>
<evidence type="ECO:0000256" key="16">
    <source>
        <dbReference type="ARBA" id="ARBA00023136"/>
    </source>
</evidence>
<feature type="transmembrane region" description="Helical" evidence="20">
    <location>
        <begin position="98"/>
        <end position="119"/>
    </location>
</feature>
<keyword evidence="11" id="KW-0249">Electron transport</keyword>
<keyword evidence="10" id="KW-0479">Metal-binding</keyword>
<comment type="similarity">
    <text evidence="3">Belongs to the Rieske iron-sulfur protein family.</text>
</comment>
<evidence type="ECO:0000256" key="15">
    <source>
        <dbReference type="ARBA" id="ARBA00023014"/>
    </source>
</evidence>
<feature type="transmembrane region" description="Helical" evidence="20">
    <location>
        <begin position="167"/>
        <end position="187"/>
    </location>
</feature>
<dbReference type="Gene3D" id="2.102.10.10">
    <property type="entry name" value="Rieske [2Fe-2S] iron-sulphur domain"/>
    <property type="match status" value="1"/>
</dbReference>
<comment type="function">
    <text evidence="1">Iron-sulfur subunit of the cytochrome bc1 complex, an essential component of the respiratory electron transport chain required for ATP synthesis. The bc1 complex catalyzes the oxidation of menaquinol and the reduction of cytochrome c in the respiratory chain. The bc1 complex operates through a Q-cycle mechanism that couples electron transfer to generation of the proton gradient that drives ATP synthesis.</text>
</comment>
<dbReference type="PROSITE" id="PS51296">
    <property type="entry name" value="RIESKE"/>
    <property type="match status" value="1"/>
</dbReference>
<keyword evidence="15" id="KW-0411">Iron-sulfur</keyword>
<evidence type="ECO:0000313" key="23">
    <source>
        <dbReference type="Proteomes" id="UP001595823"/>
    </source>
</evidence>
<sequence>MTAQEPKNDGVDLNDPKLSRFDVFREGLRRDGIEILHYEPRYSKPGTKDEKRMERIVGFLFLLAGLFSLAFLAAYIWWPWEYGDGAGGWGDPSRSYTTVIGVCFGLALLFFALAVLTWAKKLLPVEELVQERHDGPSDPEDRKIAEATVDTIVDDIGVKRRPFLKKAALVGAAPLGVAAIAPLGGLIKDPGDMLTVTGWNPEEASKPEHVEDAGNFEGRKYVRLMMRDGKLVRPDMVSTGGQITVYPGYEHGASNKEALAPTLLIHLREEDAEQLRENLYPMYEQVKVETGNGEKEMPAMFGNFVAYSKICTHVGCPASLYEQQSQRLLCPCHQSQFDVVDNAAPVFGPATRHLPMLPIAVDEEGYLIATSDFLVPPGPAFWNRPSLPEGWEE</sequence>
<accession>A0ABV8TYT6</accession>
<keyword evidence="9" id="KW-0001">2Fe-2S</keyword>
<comment type="subcellular location">
    <subcellularLocation>
        <location evidence="2">Cell membrane</location>
        <topology evidence="2">Multi-pass membrane protein</topology>
    </subcellularLocation>
</comment>
<reference evidence="23" key="1">
    <citation type="journal article" date="2019" name="Int. J. Syst. Evol. Microbiol.">
        <title>The Global Catalogue of Microorganisms (GCM) 10K type strain sequencing project: providing services to taxonomists for standard genome sequencing and annotation.</title>
        <authorList>
            <consortium name="The Broad Institute Genomics Platform"/>
            <consortium name="The Broad Institute Genome Sequencing Center for Infectious Disease"/>
            <person name="Wu L."/>
            <person name="Ma J."/>
        </authorList>
    </citation>
    <scope>NUCLEOTIDE SEQUENCE [LARGE SCALE GENOMIC DNA]</scope>
    <source>
        <strain evidence="23">IBRC-M 10908</strain>
    </source>
</reference>
<evidence type="ECO:0000256" key="7">
    <source>
        <dbReference type="ARBA" id="ARBA00022660"/>
    </source>
</evidence>
<dbReference type="SUPFAM" id="SSF50022">
    <property type="entry name" value="ISP domain"/>
    <property type="match status" value="1"/>
</dbReference>
<dbReference type="CDD" id="cd03467">
    <property type="entry name" value="Rieske"/>
    <property type="match status" value="1"/>
</dbReference>
<evidence type="ECO:0000256" key="12">
    <source>
        <dbReference type="ARBA" id="ARBA00022989"/>
    </source>
</evidence>
<evidence type="ECO:0000256" key="10">
    <source>
        <dbReference type="ARBA" id="ARBA00022723"/>
    </source>
</evidence>
<keyword evidence="16 20" id="KW-0472">Membrane</keyword>
<dbReference type="PANTHER" id="PTHR10134">
    <property type="entry name" value="CYTOCHROME B-C1 COMPLEX SUBUNIT RIESKE, MITOCHONDRIAL"/>
    <property type="match status" value="1"/>
</dbReference>
<proteinExistence type="inferred from homology"/>
<dbReference type="Pfam" id="PF19297">
    <property type="entry name" value="QcrA_N"/>
    <property type="match status" value="1"/>
</dbReference>
<feature type="transmembrane region" description="Helical" evidence="20">
    <location>
        <begin position="56"/>
        <end position="78"/>
    </location>
</feature>
<dbReference type="EMBL" id="JBHSDK010000015">
    <property type="protein sequence ID" value="MFC4335644.1"/>
    <property type="molecule type" value="Genomic_DNA"/>
</dbReference>
<dbReference type="InterPro" id="IPR017941">
    <property type="entry name" value="Rieske_2Fe-2S"/>
</dbReference>
<evidence type="ECO:0000256" key="17">
    <source>
        <dbReference type="ARBA" id="ARBA00023157"/>
    </source>
</evidence>
<evidence type="ECO:0000256" key="18">
    <source>
        <dbReference type="ARBA" id="ARBA00029586"/>
    </source>
</evidence>
<keyword evidence="23" id="KW-1185">Reference proteome</keyword>
<dbReference type="RefSeq" id="WP_380620715.1">
    <property type="nucleotide sequence ID" value="NZ_JBHSDK010000015.1"/>
</dbReference>
<evidence type="ECO:0000256" key="4">
    <source>
        <dbReference type="ARBA" id="ARBA00015816"/>
    </source>
</evidence>
<dbReference type="InterPro" id="IPR036922">
    <property type="entry name" value="Rieske_2Fe-2S_sf"/>
</dbReference>
<evidence type="ECO:0000256" key="20">
    <source>
        <dbReference type="SAM" id="Phobius"/>
    </source>
</evidence>
<evidence type="ECO:0000256" key="13">
    <source>
        <dbReference type="ARBA" id="ARBA00023002"/>
    </source>
</evidence>
<evidence type="ECO:0000256" key="14">
    <source>
        <dbReference type="ARBA" id="ARBA00023004"/>
    </source>
</evidence>
<name>A0ABV8TYT6_9ACTN</name>
<comment type="caution">
    <text evidence="22">The sequence shown here is derived from an EMBL/GenBank/DDBJ whole genome shotgun (WGS) entry which is preliminary data.</text>
</comment>
<dbReference type="Proteomes" id="UP001595823">
    <property type="component" value="Unassembled WGS sequence"/>
</dbReference>
<keyword evidence="13" id="KW-0560">Oxidoreductase</keyword>
<dbReference type="InterPro" id="IPR045603">
    <property type="entry name" value="QcrA_N"/>
</dbReference>
<evidence type="ECO:0000256" key="19">
    <source>
        <dbReference type="ARBA" id="ARBA00032409"/>
    </source>
</evidence>
<evidence type="ECO:0000256" key="5">
    <source>
        <dbReference type="ARBA" id="ARBA00022448"/>
    </source>
</evidence>
<evidence type="ECO:0000256" key="3">
    <source>
        <dbReference type="ARBA" id="ARBA00010651"/>
    </source>
</evidence>
<keyword evidence="6" id="KW-1003">Cell membrane</keyword>